<dbReference type="AlphaFoldDB" id="A0A4V6D3Z8"/>
<evidence type="ECO:0000313" key="2">
    <source>
        <dbReference type="Proteomes" id="UP000298652"/>
    </source>
</evidence>
<name>A0A4V6D3Z8_SETVI</name>
<accession>A0A4V6D3Z8</accession>
<dbReference type="SUPFAM" id="SSF51206">
    <property type="entry name" value="cAMP-binding domain-like"/>
    <property type="match status" value="1"/>
</dbReference>
<protein>
    <recommendedName>
        <fullName evidence="3">Cyclic nucleotide-binding domain-containing protein</fullName>
    </recommendedName>
</protein>
<dbReference type="OMA" id="ARAHIED"/>
<dbReference type="InterPro" id="IPR018490">
    <property type="entry name" value="cNMP-bd_dom_sf"/>
</dbReference>
<organism evidence="1 2">
    <name type="scientific">Setaria viridis</name>
    <name type="common">Green bristlegrass</name>
    <name type="synonym">Setaria italica subsp. viridis</name>
    <dbReference type="NCBI Taxonomy" id="4556"/>
    <lineage>
        <taxon>Eukaryota</taxon>
        <taxon>Viridiplantae</taxon>
        <taxon>Streptophyta</taxon>
        <taxon>Embryophyta</taxon>
        <taxon>Tracheophyta</taxon>
        <taxon>Spermatophyta</taxon>
        <taxon>Magnoliopsida</taxon>
        <taxon>Liliopsida</taxon>
        <taxon>Poales</taxon>
        <taxon>Poaceae</taxon>
        <taxon>PACMAD clade</taxon>
        <taxon>Panicoideae</taxon>
        <taxon>Panicodae</taxon>
        <taxon>Paniceae</taxon>
        <taxon>Cenchrinae</taxon>
        <taxon>Setaria</taxon>
    </lineage>
</organism>
<sequence length="479" mass="54182">MLNYTRYEMLNKAPEAFGDLRHDGELGPVDWVTVKKNITFLNNLGDDHVHPHADKNDHIHVVNLNNLGDDHVRPRADEDDHTHAMNLKDIHVRLLNGVQATYLGMIGEGWITQATANILMRSVDEAMDLVSSQPLCDWKVLRSNVKTTYNLGRREYFAVQRLESRCYICAAFLRAHRIARRQLYDFLGASEIARIVIGESNAEQEEARNYLEDVLSSLKTLQVTYFVLTHMNQYTQNLRKTGLLEEKRNTDLKKLKRNPPLVKMSRVGDLLYIHPVVSILPSAVRDHLLSNAKETVNEYGPLLYREGSGATGVWLVSIGVEKGQLVDSKSRGQSLDPVLLHGSTLGLYEVLTGKPYICDMIMDSVMHHFFIEAEKIELLRHSDPSAEAFLWQESALLVAKLFIPGIFKKLTMREMRLLIAETSSVNGIYNVGEDIVQEHDYVGILLEGILKTKDKNMLASPGVLLPSNIHSNFGQIRPP</sequence>
<proteinExistence type="predicted"/>
<dbReference type="Gramene" id="TKV92145">
    <property type="protein sequence ID" value="TKV92145"/>
    <property type="gene ID" value="SEVIR_9G144600v2"/>
</dbReference>
<evidence type="ECO:0008006" key="3">
    <source>
        <dbReference type="Google" id="ProtNLM"/>
    </source>
</evidence>
<keyword evidence="2" id="KW-1185">Reference proteome</keyword>
<gene>
    <name evidence="1" type="ORF">SEVIR_9G144600v2</name>
</gene>
<dbReference type="EMBL" id="CM016560">
    <property type="protein sequence ID" value="TKV92145.1"/>
    <property type="molecule type" value="Genomic_DNA"/>
</dbReference>
<evidence type="ECO:0000313" key="1">
    <source>
        <dbReference type="EMBL" id="TKV92145.1"/>
    </source>
</evidence>
<dbReference type="Proteomes" id="UP000298652">
    <property type="component" value="Chromosome 9"/>
</dbReference>
<reference evidence="1" key="1">
    <citation type="submission" date="2019-03" db="EMBL/GenBank/DDBJ databases">
        <title>WGS assembly of Setaria viridis.</title>
        <authorList>
            <person name="Huang P."/>
            <person name="Jenkins J."/>
            <person name="Grimwood J."/>
            <person name="Barry K."/>
            <person name="Healey A."/>
            <person name="Mamidi S."/>
            <person name="Sreedasyam A."/>
            <person name="Shu S."/>
            <person name="Feldman M."/>
            <person name="Wu J."/>
            <person name="Yu Y."/>
            <person name="Chen C."/>
            <person name="Johnson J."/>
            <person name="Rokhsar D."/>
            <person name="Baxter I."/>
            <person name="Schmutz J."/>
            <person name="Brutnell T."/>
            <person name="Kellogg E."/>
        </authorList>
    </citation>
    <scope>NUCLEOTIDE SEQUENCE [LARGE SCALE GENOMIC DNA]</scope>
</reference>